<name>A0A8H7V9R2_9FUNG</name>
<dbReference type="Pfam" id="PF07962">
    <property type="entry name" value="Swi3"/>
    <property type="match status" value="1"/>
</dbReference>
<sequence>MNDEFDDILLDDYNIDTLDKIQPNEAASDDSNDEVEASSLKKKHKKFDDNLLLEPKGIYLLKNETQYLKFSKKKGQEDQDLSKLMTYYTVWANNLYPSLRFKDFSRRVLTPAKSKLVRSVMDNWSNEYRDRRQIRLAVRNELSGKTVGDEDGSEEIQAVPADEESSEDDNRPLFFPITSSNKSNAAAQKKQTKLKPKSKPKSKETPKPRAKAVIDSDNEEIEDERPLFTPSQQQNKRKIVLDDSSDDEDTYNMSRSNALALIIERKRKREQAQREEQEKSSRASRPVIENYDEDIDEDDKEDDTTLFNNQDQNLGAELALSANKLSALGLPVHKPTILNNEMDDDTAVQNDDIELALSDNELLALGLPINKPTTQNDSNDNIDKKDQDIELDLSDNELLSLDPPTTTTATTDSIVQDTNVDDEFSDNELFDIKEA</sequence>
<evidence type="ECO:0000313" key="3">
    <source>
        <dbReference type="EMBL" id="KAG2210757.1"/>
    </source>
</evidence>
<reference evidence="3" key="1">
    <citation type="submission" date="2020-12" db="EMBL/GenBank/DDBJ databases">
        <title>Metabolic potential, ecology and presence of endohyphal bacteria is reflected in genomic diversity of Mucoromycotina.</title>
        <authorList>
            <person name="Muszewska A."/>
            <person name="Okrasinska A."/>
            <person name="Steczkiewicz K."/>
            <person name="Drgas O."/>
            <person name="Orlowska M."/>
            <person name="Perlinska-Lenart U."/>
            <person name="Aleksandrzak-Piekarczyk T."/>
            <person name="Szatraj K."/>
            <person name="Zielenkiewicz U."/>
            <person name="Pilsyk S."/>
            <person name="Malc E."/>
            <person name="Mieczkowski P."/>
            <person name="Kruszewska J.S."/>
            <person name="Biernat P."/>
            <person name="Pawlowska J."/>
        </authorList>
    </citation>
    <scope>NUCLEOTIDE SEQUENCE</scope>
    <source>
        <strain evidence="3">CBS 226.32</strain>
    </source>
</reference>
<feature type="domain" description="Chromosome segregation in meiosis protein 3" evidence="2">
    <location>
        <begin position="46"/>
        <end position="128"/>
    </location>
</feature>
<dbReference type="Proteomes" id="UP000650833">
    <property type="component" value="Unassembled WGS sequence"/>
</dbReference>
<dbReference type="InterPro" id="IPR012923">
    <property type="entry name" value="Csm3"/>
</dbReference>
<feature type="compositionally biased region" description="Acidic residues" evidence="1">
    <location>
        <begin position="27"/>
        <end position="36"/>
    </location>
</feature>
<comment type="caution">
    <text evidence="3">The sequence shown here is derived from an EMBL/GenBank/DDBJ whole genome shotgun (WGS) entry which is preliminary data.</text>
</comment>
<dbReference type="EMBL" id="JAEPRC010000076">
    <property type="protein sequence ID" value="KAG2210757.1"/>
    <property type="molecule type" value="Genomic_DNA"/>
</dbReference>
<feature type="compositionally biased region" description="Basic and acidic residues" evidence="1">
    <location>
        <begin position="270"/>
        <end position="281"/>
    </location>
</feature>
<feature type="region of interest" description="Disordered" evidence="1">
    <location>
        <begin position="23"/>
        <end position="42"/>
    </location>
</feature>
<dbReference type="OrthoDB" id="437078at2759"/>
<feature type="compositionally biased region" description="Acidic residues" evidence="1">
    <location>
        <begin position="290"/>
        <end position="304"/>
    </location>
</feature>
<dbReference type="AlphaFoldDB" id="A0A8H7V9R2"/>
<protein>
    <recommendedName>
        <fullName evidence="2">Chromosome segregation in meiosis protein 3 domain-containing protein</fullName>
    </recommendedName>
</protein>
<gene>
    <name evidence="3" type="ORF">INT46_008579</name>
</gene>
<dbReference type="GO" id="GO:0005634">
    <property type="term" value="C:nucleus"/>
    <property type="evidence" value="ECO:0007669"/>
    <property type="project" value="InterPro"/>
</dbReference>
<feature type="compositionally biased region" description="Basic residues" evidence="1">
    <location>
        <begin position="190"/>
        <end position="200"/>
    </location>
</feature>
<organism evidence="3 4">
    <name type="scientific">Mucor plumbeus</name>
    <dbReference type="NCBI Taxonomy" id="97098"/>
    <lineage>
        <taxon>Eukaryota</taxon>
        <taxon>Fungi</taxon>
        <taxon>Fungi incertae sedis</taxon>
        <taxon>Mucoromycota</taxon>
        <taxon>Mucoromycotina</taxon>
        <taxon>Mucoromycetes</taxon>
        <taxon>Mucorales</taxon>
        <taxon>Mucorineae</taxon>
        <taxon>Mucoraceae</taxon>
        <taxon>Mucor</taxon>
    </lineage>
</organism>
<accession>A0A8H7V9R2</accession>
<evidence type="ECO:0000313" key="4">
    <source>
        <dbReference type="Proteomes" id="UP000650833"/>
    </source>
</evidence>
<proteinExistence type="predicted"/>
<keyword evidence="4" id="KW-1185">Reference proteome</keyword>
<dbReference type="GO" id="GO:0031297">
    <property type="term" value="P:replication fork processing"/>
    <property type="evidence" value="ECO:0007669"/>
    <property type="project" value="InterPro"/>
</dbReference>
<evidence type="ECO:0000256" key="1">
    <source>
        <dbReference type="SAM" id="MobiDB-lite"/>
    </source>
</evidence>
<evidence type="ECO:0000259" key="2">
    <source>
        <dbReference type="Pfam" id="PF07962"/>
    </source>
</evidence>
<feature type="compositionally biased region" description="Polar residues" evidence="1">
    <location>
        <begin position="177"/>
        <end position="186"/>
    </location>
</feature>
<feature type="region of interest" description="Disordered" evidence="1">
    <location>
        <begin position="144"/>
        <end position="253"/>
    </location>
</feature>
<dbReference type="GO" id="GO:0006974">
    <property type="term" value="P:DNA damage response"/>
    <property type="evidence" value="ECO:0007669"/>
    <property type="project" value="InterPro"/>
</dbReference>
<feature type="region of interest" description="Disordered" evidence="1">
    <location>
        <begin position="269"/>
        <end position="307"/>
    </location>
</feature>